<sequence length="603" mass="67754">MFDLIREAPLGQLIRFLSRNKFLKYPEEMADFKLPQQYCNELKAVEANHSPESTHPSDTPIVDMREDQEIEQQEHISDQVSVSQDDHHDLEGLGRTRTINSIRTVPYSEDRMRAEENFRIQRTQSIAIVPQTTSDGVVLVDWYTTDDPANPQNWSSSKKYFVLFVMCFYTFTVYAAGPIYATAEHGVQEHFGVSAVTSTLGLSLYILAYGVGDLLFSPLSEIPSVGRNHVYYITYIIFWILSFPEAIVDSFGGLLALRFLLGFFGSPALANGGATVADMFSLIYVPFGLCWWVFSAWAGPAFGPLIGGFAAQAKSWRWPLWEIVWMASPALILLLTAMPETSSDTILLRRAQRLRKLTSKPALQSQSEIAQRHMKPRQVLFSALVRPIEIMMKDPSIFFVNVYTGYFYGVFYTFFEVFPLVFPVSYGFNLGETGLAFLSCLIGVSIAIALYFAYLQFYMIPDNIKNGFREQEHRLVPAIVGSFLLPIGLFIFAWTARSSIHWVVPLIGVAIFCIGHFWTMQSLFIYIPFSYPQYAASLFAGNSIWRSGIACGSVIFARPLFINLGVDKGVTLLGGLSIVGIFGTTAIYVFGKKLRARSKFAQG</sequence>
<protein>
    <recommendedName>
        <fullName evidence="7">Major facilitator superfamily (MFS) profile domain-containing protein</fullName>
    </recommendedName>
</protein>
<dbReference type="SUPFAM" id="SSF103473">
    <property type="entry name" value="MFS general substrate transporter"/>
    <property type="match status" value="1"/>
</dbReference>
<dbReference type="PANTHER" id="PTHR23502">
    <property type="entry name" value="MAJOR FACILITATOR SUPERFAMILY"/>
    <property type="match status" value="1"/>
</dbReference>
<evidence type="ECO:0000313" key="8">
    <source>
        <dbReference type="EMBL" id="KAF4943357.1"/>
    </source>
</evidence>
<comment type="caution">
    <text evidence="8">The sequence shown here is derived from an EMBL/GenBank/DDBJ whole genome shotgun (WGS) entry which is preliminary data.</text>
</comment>
<gene>
    <name evidence="8" type="ORF">FGADI_13473</name>
</gene>
<dbReference type="PANTHER" id="PTHR23502:SF23">
    <property type="entry name" value="FLUCONAZOLE RESISTANCE PROTEIN 1"/>
    <property type="match status" value="1"/>
</dbReference>
<evidence type="ECO:0000256" key="5">
    <source>
        <dbReference type="ARBA" id="ARBA00023180"/>
    </source>
</evidence>
<feature type="transmembrane region" description="Helical" evidence="6">
    <location>
        <begin position="228"/>
        <end position="244"/>
    </location>
</feature>
<feature type="domain" description="Major facilitator superfamily (MFS) profile" evidence="7">
    <location>
        <begin position="162"/>
        <end position="603"/>
    </location>
</feature>
<dbReference type="OrthoDB" id="3357846at2759"/>
<keyword evidence="4 6" id="KW-0472">Membrane</keyword>
<reference evidence="8" key="1">
    <citation type="journal article" date="2020" name="BMC Genomics">
        <title>Correction to: Identification and distribution of gene clusters required for synthesis of sphingolipid metabolism inhibitors in diverse species of the filamentous fungus Fusarium.</title>
        <authorList>
            <person name="Kim H.S."/>
            <person name="Lohmar J.M."/>
            <person name="Busman M."/>
            <person name="Brown D.W."/>
            <person name="Naumann T.A."/>
            <person name="Divon H.H."/>
            <person name="Lysoe E."/>
            <person name="Uhlig S."/>
            <person name="Proctor R.H."/>
        </authorList>
    </citation>
    <scope>NUCLEOTIDE SEQUENCE</scope>
    <source>
        <strain evidence="8">NRRL 45417</strain>
    </source>
</reference>
<dbReference type="GO" id="GO:0005886">
    <property type="term" value="C:plasma membrane"/>
    <property type="evidence" value="ECO:0007669"/>
    <property type="project" value="TreeGrafter"/>
</dbReference>
<dbReference type="InterPro" id="IPR011701">
    <property type="entry name" value="MFS"/>
</dbReference>
<evidence type="ECO:0000256" key="6">
    <source>
        <dbReference type="SAM" id="Phobius"/>
    </source>
</evidence>
<evidence type="ECO:0000256" key="3">
    <source>
        <dbReference type="ARBA" id="ARBA00022989"/>
    </source>
</evidence>
<evidence type="ECO:0000256" key="4">
    <source>
        <dbReference type="ARBA" id="ARBA00023136"/>
    </source>
</evidence>
<accession>A0A8H4SPJ7</accession>
<dbReference type="GO" id="GO:0015244">
    <property type="term" value="F:fluconazole transmembrane transporter activity"/>
    <property type="evidence" value="ECO:0007669"/>
    <property type="project" value="TreeGrafter"/>
</dbReference>
<keyword evidence="3 6" id="KW-1133">Transmembrane helix</keyword>
<keyword evidence="5" id="KW-0325">Glycoprotein</keyword>
<feature type="transmembrane region" description="Helical" evidence="6">
    <location>
        <begin position="435"/>
        <end position="454"/>
    </location>
</feature>
<feature type="transmembrane region" description="Helical" evidence="6">
    <location>
        <begin position="534"/>
        <end position="557"/>
    </location>
</feature>
<feature type="transmembrane region" description="Helical" evidence="6">
    <location>
        <begin position="475"/>
        <end position="496"/>
    </location>
</feature>
<dbReference type="Proteomes" id="UP000604273">
    <property type="component" value="Unassembled WGS sequence"/>
</dbReference>
<feature type="transmembrane region" description="Helical" evidence="6">
    <location>
        <begin position="282"/>
        <end position="303"/>
    </location>
</feature>
<feature type="transmembrane region" description="Helical" evidence="6">
    <location>
        <begin position="323"/>
        <end position="347"/>
    </location>
</feature>
<keyword evidence="2 6" id="KW-0812">Transmembrane</keyword>
<evidence type="ECO:0000313" key="9">
    <source>
        <dbReference type="Proteomes" id="UP000604273"/>
    </source>
</evidence>
<reference evidence="8" key="2">
    <citation type="submission" date="2020-05" db="EMBL/GenBank/DDBJ databases">
        <authorList>
            <person name="Kim H.-S."/>
            <person name="Proctor R.H."/>
            <person name="Brown D.W."/>
        </authorList>
    </citation>
    <scope>NUCLEOTIDE SEQUENCE</scope>
    <source>
        <strain evidence="8">NRRL 45417</strain>
    </source>
</reference>
<dbReference type="InterPro" id="IPR020846">
    <property type="entry name" value="MFS_dom"/>
</dbReference>
<feature type="transmembrane region" description="Helical" evidence="6">
    <location>
        <begin position="160"/>
        <end position="181"/>
    </location>
</feature>
<dbReference type="InterPro" id="IPR036259">
    <property type="entry name" value="MFS_trans_sf"/>
</dbReference>
<dbReference type="Gene3D" id="1.20.1250.20">
    <property type="entry name" value="MFS general substrate transporter like domains"/>
    <property type="match status" value="1"/>
</dbReference>
<dbReference type="AlphaFoldDB" id="A0A8H4SPJ7"/>
<evidence type="ECO:0000256" key="2">
    <source>
        <dbReference type="ARBA" id="ARBA00022692"/>
    </source>
</evidence>
<dbReference type="Pfam" id="PF07690">
    <property type="entry name" value="MFS_1"/>
    <property type="match status" value="1"/>
</dbReference>
<keyword evidence="9" id="KW-1185">Reference proteome</keyword>
<feature type="transmembrane region" description="Helical" evidence="6">
    <location>
        <begin position="396"/>
        <end position="415"/>
    </location>
</feature>
<feature type="transmembrane region" description="Helical" evidence="6">
    <location>
        <begin position="502"/>
        <end position="527"/>
    </location>
</feature>
<feature type="transmembrane region" description="Helical" evidence="6">
    <location>
        <begin position="193"/>
        <end position="216"/>
    </location>
</feature>
<dbReference type="PROSITE" id="PS50850">
    <property type="entry name" value="MFS"/>
    <property type="match status" value="1"/>
</dbReference>
<dbReference type="CDD" id="cd17323">
    <property type="entry name" value="MFS_Tpo1_MDR_like"/>
    <property type="match status" value="1"/>
</dbReference>
<dbReference type="GO" id="GO:1990961">
    <property type="term" value="P:xenobiotic detoxification by transmembrane export across the plasma membrane"/>
    <property type="evidence" value="ECO:0007669"/>
    <property type="project" value="TreeGrafter"/>
</dbReference>
<feature type="transmembrane region" description="Helical" evidence="6">
    <location>
        <begin position="569"/>
        <end position="590"/>
    </location>
</feature>
<proteinExistence type="predicted"/>
<comment type="subcellular location">
    <subcellularLocation>
        <location evidence="1">Membrane</location>
        <topology evidence="1">Multi-pass membrane protein</topology>
    </subcellularLocation>
</comment>
<feature type="transmembrane region" description="Helical" evidence="6">
    <location>
        <begin position="250"/>
        <end position="270"/>
    </location>
</feature>
<name>A0A8H4SPJ7_9HYPO</name>
<evidence type="ECO:0000259" key="7">
    <source>
        <dbReference type="PROSITE" id="PS50850"/>
    </source>
</evidence>
<evidence type="ECO:0000256" key="1">
    <source>
        <dbReference type="ARBA" id="ARBA00004141"/>
    </source>
</evidence>
<organism evidence="8 9">
    <name type="scientific">Fusarium gaditjirri</name>
    <dbReference type="NCBI Taxonomy" id="282569"/>
    <lineage>
        <taxon>Eukaryota</taxon>
        <taxon>Fungi</taxon>
        <taxon>Dikarya</taxon>
        <taxon>Ascomycota</taxon>
        <taxon>Pezizomycotina</taxon>
        <taxon>Sordariomycetes</taxon>
        <taxon>Hypocreomycetidae</taxon>
        <taxon>Hypocreales</taxon>
        <taxon>Nectriaceae</taxon>
        <taxon>Fusarium</taxon>
        <taxon>Fusarium nisikadoi species complex</taxon>
    </lineage>
</organism>
<dbReference type="EMBL" id="JABFAI010000574">
    <property type="protein sequence ID" value="KAF4943357.1"/>
    <property type="molecule type" value="Genomic_DNA"/>
</dbReference>